<sequence length="622" mass="70934">MTEQIKYTKIEHIILQQNRAEKEMLAEFENGDYTIENPLVKYNAYLINPLSAVVLFKTDKEVAVTVRVIGKTPAATISHTFPKAKTHILPVLGLYSDYENTVEIEAYRGKKTTLKINVPDVFNGKKIIDYMQTTPEYLEDNIIVVSPAGQDLSTGFDFAGDARWHLTIPCVFDLKRLKNGNLIIGTDRLLKMSYYMSGLYEMSLVGKIYKEYRVPGGYHHDSFELPNGNLLSLTEDLRSDTVEDMCVEIDRQTGEVVKTWDYKNFLNPAKVSHSGSWTDEDWFHNNAVWYDENTNSLTFSGRHIDAMVNIDYETGELNWIIGDPEGWPEEYQKYFFKPIGNNFEWQYEQHACLITPDGDVMCFDNHHFGSKNPDKFAKASESYSRGVRYHINTEEMTIEQVWQYGKDRGAEFFSPYICNVEFYNQGHYLVHSGGIAYDKDGNPSEALGPFAIQAGGSINSITVEICNNTKMLELKVPGNYYRAEKLTLYTDGINLEMGDGQILGYINDSREMDTEVPAEACGELMPEFCNAHIEDEYDKFTFLSRFVKGDLVLLQLEKGDEIHRYYISTTSRPATAMCVGTFLDTDDRNTRTVISKTGLSGTYDVRVIINDKKYETGVQITC</sequence>
<reference evidence="2" key="2">
    <citation type="journal article" date="2021" name="PeerJ">
        <title>Extensive microbial diversity within the chicken gut microbiome revealed by metagenomics and culture.</title>
        <authorList>
            <person name="Gilroy R."/>
            <person name="Ravi A."/>
            <person name="Getino M."/>
            <person name="Pursley I."/>
            <person name="Horton D.L."/>
            <person name="Alikhan N.F."/>
            <person name="Baker D."/>
            <person name="Gharbi K."/>
            <person name="Hall N."/>
            <person name="Watson M."/>
            <person name="Adriaenssens E.M."/>
            <person name="Foster-Nyarko E."/>
            <person name="Jarju S."/>
            <person name="Secka A."/>
            <person name="Antonio M."/>
            <person name="Oren A."/>
            <person name="Chaudhuri R.R."/>
            <person name="La Ragione R."/>
            <person name="Hildebrand F."/>
            <person name="Pallen M.J."/>
        </authorList>
    </citation>
    <scope>NUCLEOTIDE SEQUENCE</scope>
    <source>
        <strain evidence="2">CHK195-11698</strain>
    </source>
</reference>
<evidence type="ECO:0000313" key="2">
    <source>
        <dbReference type="EMBL" id="HIU13557.1"/>
    </source>
</evidence>
<dbReference type="PANTHER" id="PTHR35340">
    <property type="entry name" value="PQQ ENZYME REPEAT PROTEIN-RELATED"/>
    <property type="match status" value="1"/>
</dbReference>
<dbReference type="InterPro" id="IPR038477">
    <property type="entry name" value="ASST_N_sf"/>
</dbReference>
<accession>A0A9D1L141</accession>
<dbReference type="EMBL" id="DVMJ01000051">
    <property type="protein sequence ID" value="HIU13557.1"/>
    <property type="molecule type" value="Genomic_DNA"/>
</dbReference>
<gene>
    <name evidence="2" type="ORF">IAD15_05755</name>
</gene>
<dbReference type="Gene3D" id="2.60.40.3100">
    <property type="entry name" value="Arylsulphate sulphotransferase monomer, N-terminal domain"/>
    <property type="match status" value="1"/>
</dbReference>
<dbReference type="Pfam" id="PF05935">
    <property type="entry name" value="Arylsulfotrans"/>
    <property type="match status" value="1"/>
</dbReference>
<dbReference type="InterPro" id="IPR053143">
    <property type="entry name" value="Arylsulfate_ST"/>
</dbReference>
<dbReference type="GO" id="GO:0004062">
    <property type="term" value="F:aryl sulfotransferase activity"/>
    <property type="evidence" value="ECO:0007669"/>
    <property type="project" value="InterPro"/>
</dbReference>
<name>A0A9D1L141_9FIRM</name>
<dbReference type="InterPro" id="IPR010262">
    <property type="entry name" value="Arylsulfotransferase_bact"/>
</dbReference>
<dbReference type="Proteomes" id="UP000824175">
    <property type="component" value="Unassembled WGS sequence"/>
</dbReference>
<dbReference type="Pfam" id="PF17425">
    <property type="entry name" value="Arylsulfotran_N"/>
    <property type="match status" value="1"/>
</dbReference>
<dbReference type="InterPro" id="IPR035391">
    <property type="entry name" value="Arylsulfotran_N"/>
</dbReference>
<comment type="caution">
    <text evidence="2">The sequence shown here is derived from an EMBL/GenBank/DDBJ whole genome shotgun (WGS) entry which is preliminary data.</text>
</comment>
<dbReference type="PANTHER" id="PTHR35340:SF10">
    <property type="entry name" value="CYTOPLASMIC PROTEIN"/>
    <property type="match status" value="1"/>
</dbReference>
<evidence type="ECO:0000313" key="3">
    <source>
        <dbReference type="Proteomes" id="UP000824175"/>
    </source>
</evidence>
<evidence type="ECO:0000259" key="1">
    <source>
        <dbReference type="Pfam" id="PF17425"/>
    </source>
</evidence>
<protein>
    <submittedName>
        <fullName evidence="2">Aryl-sulfate sulfotransferase</fullName>
    </submittedName>
</protein>
<feature type="domain" description="Arylsulfotransferase N-terminal" evidence="1">
    <location>
        <begin position="39"/>
        <end position="116"/>
    </location>
</feature>
<proteinExistence type="predicted"/>
<organism evidence="2 3">
    <name type="scientific">Candidatus Fimiplasma intestinipullorum</name>
    <dbReference type="NCBI Taxonomy" id="2840825"/>
    <lineage>
        <taxon>Bacteria</taxon>
        <taxon>Bacillati</taxon>
        <taxon>Bacillota</taxon>
        <taxon>Clostridia</taxon>
        <taxon>Eubacteriales</taxon>
        <taxon>Candidatus Fimiplasma</taxon>
    </lineage>
</organism>
<dbReference type="AlphaFoldDB" id="A0A9D1L141"/>
<reference evidence="2" key="1">
    <citation type="submission" date="2020-10" db="EMBL/GenBank/DDBJ databases">
        <authorList>
            <person name="Gilroy R."/>
        </authorList>
    </citation>
    <scope>NUCLEOTIDE SEQUENCE</scope>
    <source>
        <strain evidence="2">CHK195-11698</strain>
    </source>
</reference>